<comment type="caution">
    <text evidence="3">The sequence shown here is derived from an EMBL/GenBank/DDBJ whole genome shotgun (WGS) entry which is preliminary data.</text>
</comment>
<dbReference type="EMBL" id="JACJIA010000001">
    <property type="protein sequence ID" value="MBA8949176.1"/>
    <property type="molecule type" value="Genomic_DNA"/>
</dbReference>
<accession>A0A7W3LJ94</accession>
<feature type="transmembrane region" description="Helical" evidence="2">
    <location>
        <begin position="86"/>
        <end position="104"/>
    </location>
</feature>
<feature type="compositionally biased region" description="Basic and acidic residues" evidence="1">
    <location>
        <begin position="15"/>
        <end position="31"/>
    </location>
</feature>
<reference evidence="3 4" key="1">
    <citation type="submission" date="2020-08" db="EMBL/GenBank/DDBJ databases">
        <title>Genomic Encyclopedia of Type Strains, Phase IV (KMG-IV): sequencing the most valuable type-strain genomes for metagenomic binning, comparative biology and taxonomic classification.</title>
        <authorList>
            <person name="Goeker M."/>
        </authorList>
    </citation>
    <scope>NUCLEOTIDE SEQUENCE [LARGE SCALE GENOMIC DNA]</scope>
    <source>
        <strain evidence="3 4">DSM 44197</strain>
    </source>
</reference>
<protein>
    <submittedName>
        <fullName evidence="3">Peptidoglycan/LPS O-acetylase OafA/YrhL</fullName>
    </submittedName>
</protein>
<organism evidence="3 4">
    <name type="scientific">Actinomadura namibiensis</name>
    <dbReference type="NCBI Taxonomy" id="182080"/>
    <lineage>
        <taxon>Bacteria</taxon>
        <taxon>Bacillati</taxon>
        <taxon>Actinomycetota</taxon>
        <taxon>Actinomycetes</taxon>
        <taxon>Streptosporangiales</taxon>
        <taxon>Thermomonosporaceae</taxon>
        <taxon>Actinomadura</taxon>
    </lineage>
</organism>
<dbReference type="RefSeq" id="WP_182841669.1">
    <property type="nucleotide sequence ID" value="NZ_JACJIA010000001.1"/>
</dbReference>
<feature type="transmembrane region" description="Helical" evidence="2">
    <location>
        <begin position="168"/>
        <end position="191"/>
    </location>
</feature>
<keyword evidence="2" id="KW-0472">Membrane</keyword>
<evidence type="ECO:0000256" key="1">
    <source>
        <dbReference type="SAM" id="MobiDB-lite"/>
    </source>
</evidence>
<gene>
    <name evidence="3" type="ORF">HNR61_000774</name>
</gene>
<sequence>MKGTTMEPTSRKRKAEALREESRRRAAERQRRRDDIIRATIDQEMAPRWASRAGRRRLVGLAAGLLALPWAAVVVCWHLAPSDTAMWATFGLCLAAALGFTLLASPLMKVTRGVAGAPDRLLDERQITERLRAQALAHRATLTLLLAAAVLVSTTVPDEGDVATLPSAVFAVFSIALLATVAALPMLIAAWRMPDPLPDDED</sequence>
<evidence type="ECO:0000313" key="3">
    <source>
        <dbReference type="EMBL" id="MBA8949176.1"/>
    </source>
</evidence>
<evidence type="ECO:0000313" key="4">
    <source>
        <dbReference type="Proteomes" id="UP000572680"/>
    </source>
</evidence>
<keyword evidence="2" id="KW-0812">Transmembrane</keyword>
<name>A0A7W3LJ94_ACTNM</name>
<proteinExistence type="predicted"/>
<keyword evidence="2" id="KW-1133">Transmembrane helix</keyword>
<dbReference type="AlphaFoldDB" id="A0A7W3LJ94"/>
<dbReference type="Proteomes" id="UP000572680">
    <property type="component" value="Unassembled WGS sequence"/>
</dbReference>
<evidence type="ECO:0000256" key="2">
    <source>
        <dbReference type="SAM" id="Phobius"/>
    </source>
</evidence>
<feature type="transmembrane region" description="Helical" evidence="2">
    <location>
        <begin position="136"/>
        <end position="156"/>
    </location>
</feature>
<feature type="region of interest" description="Disordered" evidence="1">
    <location>
        <begin position="1"/>
        <end position="31"/>
    </location>
</feature>
<feature type="transmembrane region" description="Helical" evidence="2">
    <location>
        <begin position="58"/>
        <end position="80"/>
    </location>
</feature>
<keyword evidence="4" id="KW-1185">Reference proteome</keyword>